<dbReference type="PANTHER" id="PTHR43298:SF2">
    <property type="entry name" value="FMN_FAD EXPORTER YEEO-RELATED"/>
    <property type="match status" value="1"/>
</dbReference>
<evidence type="ECO:0000256" key="3">
    <source>
        <dbReference type="ARBA" id="ARBA00022449"/>
    </source>
</evidence>
<evidence type="ECO:0000256" key="1">
    <source>
        <dbReference type="ARBA" id="ARBA00004651"/>
    </source>
</evidence>
<evidence type="ECO:0000256" key="10">
    <source>
        <dbReference type="SAM" id="Phobius"/>
    </source>
</evidence>
<dbReference type="GO" id="GO:0015297">
    <property type="term" value="F:antiporter activity"/>
    <property type="evidence" value="ECO:0007669"/>
    <property type="project" value="UniProtKB-KW"/>
</dbReference>
<feature type="transmembrane region" description="Helical" evidence="10">
    <location>
        <begin position="123"/>
        <end position="148"/>
    </location>
</feature>
<feature type="transmembrane region" description="Helical" evidence="10">
    <location>
        <begin position="349"/>
        <end position="372"/>
    </location>
</feature>
<feature type="transmembrane region" description="Helical" evidence="10">
    <location>
        <begin position="414"/>
        <end position="435"/>
    </location>
</feature>
<protein>
    <recommendedName>
        <fullName evidence="9">Multidrug-efflux transporter</fullName>
    </recommendedName>
</protein>
<evidence type="ECO:0000313" key="11">
    <source>
        <dbReference type="EMBL" id="MPL58466.1"/>
    </source>
</evidence>
<evidence type="ECO:0000256" key="8">
    <source>
        <dbReference type="ARBA" id="ARBA00023136"/>
    </source>
</evidence>
<dbReference type="GO" id="GO:0006811">
    <property type="term" value="P:monoatomic ion transport"/>
    <property type="evidence" value="ECO:0007669"/>
    <property type="project" value="UniProtKB-KW"/>
</dbReference>
<reference evidence="11" key="1">
    <citation type="submission" date="2019-08" db="EMBL/GenBank/DDBJ databases">
        <authorList>
            <person name="Kucharzyk K."/>
            <person name="Murdoch R.W."/>
            <person name="Higgins S."/>
            <person name="Loffler F."/>
        </authorList>
    </citation>
    <scope>NUCLEOTIDE SEQUENCE</scope>
</reference>
<evidence type="ECO:0000256" key="2">
    <source>
        <dbReference type="ARBA" id="ARBA00022448"/>
    </source>
</evidence>
<feature type="transmembrane region" description="Helical" evidence="10">
    <location>
        <begin position="281"/>
        <end position="300"/>
    </location>
</feature>
<dbReference type="EMBL" id="VSSQ01000007">
    <property type="protein sequence ID" value="MPL58466.1"/>
    <property type="molecule type" value="Genomic_DNA"/>
</dbReference>
<evidence type="ECO:0000256" key="4">
    <source>
        <dbReference type="ARBA" id="ARBA00022475"/>
    </source>
</evidence>
<sequence>MVAIHKYMRGKIIKLAWPAILEMFWIMVVNVLVTAMVGKFGAVALASVGLSAMVQFSSAMVFAAAGTGAAAIVARESGAGNWQQVRLVAGQAVLLGVVFGVLLAVVGYHVAPALFILTGAEPAVAALGSALLKIGFLFTPFFLVFSIGNAILRGLGQTRTAFYISSVSNTISLSLSFMLINGYGLPGIGPYGAAWGTGIGQFIGGITVLVVMALTAKVKLGWREVLSIHPGMMRRIINISVPAGLEQLALQGGRVTYTFMLAQAGAVQFAAHQIATQVESISFMPGFGFSVAAMTLVGQYMGKGMPHRSAQYAWLTNKIAVVSMSLMGLMFFLFSKELTALFINDAEVIYWGSMLVMIAALEQPTIAITYVLGGALRGAGDTKWPFYITTIGVWLIRMPLIYLFVVVWHYDLTVAWYITVGDFLVRSIFLWWRFASNKWQETGKKERELQST</sequence>
<keyword evidence="4" id="KW-1003">Cell membrane</keyword>
<feature type="transmembrane region" description="Helical" evidence="10">
    <location>
        <begin position="312"/>
        <end position="334"/>
    </location>
</feature>
<feature type="transmembrane region" description="Helical" evidence="10">
    <location>
        <begin position="12"/>
        <end position="33"/>
    </location>
</feature>
<evidence type="ECO:0000256" key="9">
    <source>
        <dbReference type="ARBA" id="ARBA00031636"/>
    </source>
</evidence>
<gene>
    <name evidence="11" type="primary">yeeO_1</name>
    <name evidence="11" type="ORF">SDC9_03999</name>
</gene>
<accession>A0A644SUZ7</accession>
<proteinExistence type="predicted"/>
<name>A0A644SUZ7_9ZZZZ</name>
<dbReference type="InterPro" id="IPR050222">
    <property type="entry name" value="MATE_MdtK"/>
</dbReference>
<evidence type="ECO:0000256" key="6">
    <source>
        <dbReference type="ARBA" id="ARBA00022989"/>
    </source>
</evidence>
<keyword evidence="7" id="KW-0406">Ion transport</keyword>
<organism evidence="11">
    <name type="scientific">bioreactor metagenome</name>
    <dbReference type="NCBI Taxonomy" id="1076179"/>
    <lineage>
        <taxon>unclassified sequences</taxon>
        <taxon>metagenomes</taxon>
        <taxon>ecological metagenomes</taxon>
    </lineage>
</organism>
<dbReference type="PANTHER" id="PTHR43298">
    <property type="entry name" value="MULTIDRUG RESISTANCE PROTEIN NORM-RELATED"/>
    <property type="match status" value="1"/>
</dbReference>
<dbReference type="CDD" id="cd13137">
    <property type="entry name" value="MATE_NorM_like"/>
    <property type="match status" value="1"/>
</dbReference>
<comment type="subcellular location">
    <subcellularLocation>
        <location evidence="1">Cell membrane</location>
        <topology evidence="1">Multi-pass membrane protein</topology>
    </subcellularLocation>
</comment>
<evidence type="ECO:0000256" key="7">
    <source>
        <dbReference type="ARBA" id="ARBA00023065"/>
    </source>
</evidence>
<feature type="transmembrane region" description="Helical" evidence="10">
    <location>
        <begin position="85"/>
        <end position="111"/>
    </location>
</feature>
<dbReference type="InterPro" id="IPR048279">
    <property type="entry name" value="MdtK-like"/>
</dbReference>
<keyword evidence="2" id="KW-0813">Transport</keyword>
<dbReference type="GO" id="GO:0042910">
    <property type="term" value="F:xenobiotic transmembrane transporter activity"/>
    <property type="evidence" value="ECO:0007669"/>
    <property type="project" value="InterPro"/>
</dbReference>
<comment type="caution">
    <text evidence="11">The sequence shown here is derived from an EMBL/GenBank/DDBJ whole genome shotgun (WGS) entry which is preliminary data.</text>
</comment>
<keyword evidence="3" id="KW-0050">Antiport</keyword>
<dbReference type="PIRSF" id="PIRSF006603">
    <property type="entry name" value="DinF"/>
    <property type="match status" value="1"/>
</dbReference>
<dbReference type="InterPro" id="IPR002528">
    <property type="entry name" value="MATE_fam"/>
</dbReference>
<feature type="transmembrane region" description="Helical" evidence="10">
    <location>
        <begin position="53"/>
        <end position="73"/>
    </location>
</feature>
<keyword evidence="6 10" id="KW-1133">Transmembrane helix</keyword>
<keyword evidence="5 10" id="KW-0812">Transmembrane</keyword>
<dbReference type="NCBIfam" id="TIGR00797">
    <property type="entry name" value="matE"/>
    <property type="match status" value="1"/>
</dbReference>
<feature type="transmembrane region" description="Helical" evidence="10">
    <location>
        <begin position="384"/>
        <end position="408"/>
    </location>
</feature>
<feature type="transmembrane region" description="Helical" evidence="10">
    <location>
        <begin position="192"/>
        <end position="214"/>
    </location>
</feature>
<dbReference type="GO" id="GO:0005886">
    <property type="term" value="C:plasma membrane"/>
    <property type="evidence" value="ECO:0007669"/>
    <property type="project" value="UniProtKB-SubCell"/>
</dbReference>
<keyword evidence="8 10" id="KW-0472">Membrane</keyword>
<feature type="transmembrane region" description="Helical" evidence="10">
    <location>
        <begin position="160"/>
        <end position="180"/>
    </location>
</feature>
<evidence type="ECO:0000256" key="5">
    <source>
        <dbReference type="ARBA" id="ARBA00022692"/>
    </source>
</evidence>
<dbReference type="AlphaFoldDB" id="A0A644SUZ7"/>
<dbReference type="Pfam" id="PF01554">
    <property type="entry name" value="MatE"/>
    <property type="match status" value="2"/>
</dbReference>